<dbReference type="InterPro" id="IPR036187">
    <property type="entry name" value="DNA_mismatch_repair_MutS_sf"/>
</dbReference>
<dbReference type="Gene3D" id="1.10.1420.10">
    <property type="match status" value="2"/>
</dbReference>
<evidence type="ECO:0000256" key="3">
    <source>
        <dbReference type="ARBA" id="ARBA00023125"/>
    </source>
</evidence>
<dbReference type="GO" id="GO:0005524">
    <property type="term" value="F:ATP binding"/>
    <property type="evidence" value="ECO:0007669"/>
    <property type="project" value="UniProtKB-KW"/>
</dbReference>
<keyword evidence="1" id="KW-0547">Nucleotide-binding</keyword>
<dbReference type="GO" id="GO:0030983">
    <property type="term" value="F:mismatched DNA binding"/>
    <property type="evidence" value="ECO:0007669"/>
    <property type="project" value="InterPro"/>
</dbReference>
<accession>A0A7G2CR60</accession>
<evidence type="ECO:0000313" key="5">
    <source>
        <dbReference type="EMBL" id="CAD2221975.1"/>
    </source>
</evidence>
<dbReference type="InterPro" id="IPR027417">
    <property type="entry name" value="P-loop_NTPase"/>
</dbReference>
<dbReference type="PROSITE" id="PS00486">
    <property type="entry name" value="DNA_MISMATCH_REPAIR_2"/>
    <property type="match status" value="1"/>
</dbReference>
<dbReference type="GO" id="GO:0140664">
    <property type="term" value="F:ATP-dependent DNA damage sensor activity"/>
    <property type="evidence" value="ECO:0007669"/>
    <property type="project" value="InterPro"/>
</dbReference>
<dbReference type="SMART" id="SM00534">
    <property type="entry name" value="MUTSac"/>
    <property type="match status" value="1"/>
</dbReference>
<dbReference type="Pfam" id="PF05192">
    <property type="entry name" value="MutS_III"/>
    <property type="match status" value="1"/>
</dbReference>
<dbReference type="GO" id="GO:0032301">
    <property type="term" value="C:MutSalpha complex"/>
    <property type="evidence" value="ECO:0007669"/>
    <property type="project" value="TreeGrafter"/>
</dbReference>
<dbReference type="PANTHER" id="PTHR11361">
    <property type="entry name" value="DNA MISMATCH REPAIR PROTEIN MUTS FAMILY MEMBER"/>
    <property type="match status" value="1"/>
</dbReference>
<dbReference type="InterPro" id="IPR007861">
    <property type="entry name" value="DNA_mismatch_repair_MutS_clamp"/>
</dbReference>
<proteinExistence type="predicted"/>
<dbReference type="SUPFAM" id="SSF52540">
    <property type="entry name" value="P-loop containing nucleoside triphosphate hydrolases"/>
    <property type="match status" value="1"/>
</dbReference>
<dbReference type="SUPFAM" id="SSF48334">
    <property type="entry name" value="DNA repair protein MutS, domain III"/>
    <property type="match status" value="1"/>
</dbReference>
<gene>
    <name evidence="5" type="ORF">ADEAN_000951400</name>
</gene>
<feature type="domain" description="DNA mismatch repair proteins mutS family" evidence="4">
    <location>
        <begin position="582"/>
        <end position="598"/>
    </location>
</feature>
<dbReference type="InterPro" id="IPR007696">
    <property type="entry name" value="DNA_mismatch_repair_MutS_core"/>
</dbReference>
<evidence type="ECO:0000256" key="1">
    <source>
        <dbReference type="ARBA" id="ARBA00022741"/>
    </source>
</evidence>
<name>A0A7G2CR60_9TRYP</name>
<dbReference type="InterPro" id="IPR045076">
    <property type="entry name" value="MutS"/>
</dbReference>
<dbReference type="CDD" id="cd03243">
    <property type="entry name" value="ABC_MutS_homologs"/>
    <property type="match status" value="1"/>
</dbReference>
<organism evidence="5 6">
    <name type="scientific">Angomonas deanei</name>
    <dbReference type="NCBI Taxonomy" id="59799"/>
    <lineage>
        <taxon>Eukaryota</taxon>
        <taxon>Discoba</taxon>
        <taxon>Euglenozoa</taxon>
        <taxon>Kinetoplastea</taxon>
        <taxon>Metakinetoplastina</taxon>
        <taxon>Trypanosomatida</taxon>
        <taxon>Trypanosomatidae</taxon>
        <taxon>Strigomonadinae</taxon>
        <taxon>Angomonas</taxon>
    </lineage>
</organism>
<dbReference type="OrthoDB" id="121051at2759"/>
<evidence type="ECO:0000256" key="2">
    <source>
        <dbReference type="ARBA" id="ARBA00022840"/>
    </source>
</evidence>
<dbReference type="Pfam" id="PF05190">
    <property type="entry name" value="MutS_IV"/>
    <property type="match status" value="1"/>
</dbReference>
<evidence type="ECO:0000259" key="4">
    <source>
        <dbReference type="PROSITE" id="PS00486"/>
    </source>
</evidence>
<dbReference type="AlphaFoldDB" id="A0A7G2CR60"/>
<keyword evidence="3" id="KW-0238">DNA-binding</keyword>
<dbReference type="InterPro" id="IPR000432">
    <property type="entry name" value="DNA_mismatch_repair_MutS_C"/>
</dbReference>
<protein>
    <submittedName>
        <fullName evidence="5">MutS domain III/MutS family domain IV/MutS domain V, putative</fullName>
    </submittedName>
</protein>
<dbReference type="SMART" id="SM00533">
    <property type="entry name" value="MUTSd"/>
    <property type="match status" value="1"/>
</dbReference>
<evidence type="ECO:0000313" key="6">
    <source>
        <dbReference type="Proteomes" id="UP000515908"/>
    </source>
</evidence>
<dbReference type="VEuPathDB" id="TriTrypDB:ADEAN_000951400"/>
<keyword evidence="6" id="KW-1185">Reference proteome</keyword>
<reference evidence="5 6" key="1">
    <citation type="submission" date="2020-08" db="EMBL/GenBank/DDBJ databases">
        <authorList>
            <person name="Newling K."/>
            <person name="Davey J."/>
            <person name="Forrester S."/>
        </authorList>
    </citation>
    <scope>NUCLEOTIDE SEQUENCE [LARGE SCALE GENOMIC DNA]</scope>
    <source>
        <strain evidence="6">Crithidia deanei Carvalho (ATCC PRA-265)</strain>
    </source>
</reference>
<dbReference type="Proteomes" id="UP000515908">
    <property type="component" value="Chromosome 23"/>
</dbReference>
<sequence length="715" mass="78180">MCFLRSDSNRLEVVLVSFVAMEKRRFMVETALQLEDIVNRFDIVEIIVVRTQKGKQEGGALAGLSEEYVRLLHHTLPLNFGPTGNGEEDGKTVSVTTLSANTPTESTDACIKRHLEPYHLDAVYERLSGGESGDGSIKRETPDGALRLDLPGSTLRALDVFHSGGKAKGSLLSMLDRCITVCGSRCLRKWLAAPSAETAVVTARQEAVSFLLHGKDGGVVEELLQECAKVGDVESTIGKLYAKRCGVLEYLRLLRMVRNTRLLASQIEKESLPSLLADSVGNLHCSGISSFLETHKAEIESTATNPLELFMAEGMTQPAQFVSLSASRDNALKALDKELDRIREVLKLPALEYKTISGTPFVIDVPVGKSNKAEKDWTVLSRTKTNVRYHTPDILQHNISLCAARERLFVAATEAWDDYQVRLSGDHHTKSALDRLIQSVASLDVLRSLSMVSRQPGYVCPNLVPYGNTERVALKKARHPVMEHLIPGGYVGCDVEITVGGAWLLTGPNMGGKSALMRMVALCVIMAHLGCYVPADSACIPIFTGVYCRMGASDSILDGSSTFLSEMSETSRILGSPHLSRSLVLMDELGRGTSSFDGAAVAASTLEFLLQSGATTIFVTHYNYICEPYQDSRVQSVECYYMGFEVRTGDGNKRQLVFTYQPCKGITPSSFGVDVARQAGLPLSVTEAAKELSSKMEKELNFIVDGSKVRRFLQE</sequence>
<dbReference type="PANTHER" id="PTHR11361:SF154">
    <property type="entry name" value="REPAIR PROTEIN MSH3, PUTATIVE-RELATED"/>
    <property type="match status" value="1"/>
</dbReference>
<dbReference type="GO" id="GO:0006298">
    <property type="term" value="P:mismatch repair"/>
    <property type="evidence" value="ECO:0007669"/>
    <property type="project" value="InterPro"/>
</dbReference>
<dbReference type="Pfam" id="PF00488">
    <property type="entry name" value="MutS_V"/>
    <property type="match status" value="1"/>
</dbReference>
<dbReference type="Gene3D" id="3.40.50.300">
    <property type="entry name" value="P-loop containing nucleotide triphosphate hydrolases"/>
    <property type="match status" value="1"/>
</dbReference>
<dbReference type="EMBL" id="LR877167">
    <property type="protein sequence ID" value="CAD2221975.1"/>
    <property type="molecule type" value="Genomic_DNA"/>
</dbReference>
<keyword evidence="2" id="KW-0067">ATP-binding</keyword>